<reference evidence="2 3" key="1">
    <citation type="submission" date="2023-04" db="EMBL/GenBank/DDBJ databases">
        <title>Spirochaete genome identified in red abalone sample constitutes a novel genus.</title>
        <authorList>
            <person name="Sharma S.P."/>
            <person name="Purcell C.M."/>
            <person name="Hyde J.R."/>
            <person name="Severin A.J."/>
        </authorList>
    </citation>
    <scope>NUCLEOTIDE SEQUENCE [LARGE SCALE GENOMIC DNA]</scope>
    <source>
        <strain evidence="2 3">SP-2023</strain>
    </source>
</reference>
<evidence type="ECO:0000313" key="3">
    <source>
        <dbReference type="Proteomes" id="UP001228690"/>
    </source>
</evidence>
<dbReference type="EMBL" id="CP123443">
    <property type="protein sequence ID" value="WGK68095.1"/>
    <property type="molecule type" value="Genomic_DNA"/>
</dbReference>
<name>A0ABY8MEW6_9SPIO</name>
<keyword evidence="3" id="KW-1185">Reference proteome</keyword>
<gene>
    <name evidence="2" type="ORF">P0082_06320</name>
</gene>
<evidence type="ECO:0000256" key="1">
    <source>
        <dbReference type="SAM" id="MobiDB-lite"/>
    </source>
</evidence>
<evidence type="ECO:0008006" key="4">
    <source>
        <dbReference type="Google" id="ProtNLM"/>
    </source>
</evidence>
<feature type="compositionally biased region" description="Basic and acidic residues" evidence="1">
    <location>
        <begin position="11"/>
        <end position="22"/>
    </location>
</feature>
<dbReference type="RefSeq" id="WP_326926260.1">
    <property type="nucleotide sequence ID" value="NZ_CP123443.1"/>
</dbReference>
<protein>
    <recommendedName>
        <fullName evidence="4">Lipoprotein</fullName>
    </recommendedName>
</protein>
<evidence type="ECO:0000313" key="2">
    <source>
        <dbReference type="EMBL" id="WGK68095.1"/>
    </source>
</evidence>
<sequence>MLGCVPLSDTKNPDSSDPEPKPDISISNALYAPHFIHFEMTVNKTITTDLEVGFLISTAATPPENPTSKQGYISRTFSSSSSKRPLLLFMHDATVYTDTDTENTFESTDFLQADTKYYLHIFNSSLSTEPQAFTTMSYETLNAAGSSIAALDGLVNTAVAGINGTIERKAGEPIILPAVIFGGSYTISKIRRGSTDAMLCAYTTQTCVPSFGGVKGYPHYKSDVNYYTVLITPNNHTDSTTWTLLTGDITFYTLQINTVTE</sequence>
<organism evidence="2 3">
    <name type="scientific">Candidatus Haliotispira prima</name>
    <dbReference type="NCBI Taxonomy" id="3034016"/>
    <lineage>
        <taxon>Bacteria</taxon>
        <taxon>Pseudomonadati</taxon>
        <taxon>Spirochaetota</taxon>
        <taxon>Spirochaetia</taxon>
        <taxon>Spirochaetales</taxon>
        <taxon>Spirochaetaceae</taxon>
        <taxon>Candidatus Haliotispira</taxon>
    </lineage>
</organism>
<dbReference type="Proteomes" id="UP001228690">
    <property type="component" value="Chromosome"/>
</dbReference>
<accession>A0ABY8MEW6</accession>
<proteinExistence type="predicted"/>
<feature type="region of interest" description="Disordered" evidence="1">
    <location>
        <begin position="1"/>
        <end position="23"/>
    </location>
</feature>